<name>A0A139HC81_9PEZI</name>
<accession>A0A139HC81</accession>
<dbReference type="OrthoDB" id="5422613at2759"/>
<dbReference type="Proteomes" id="UP000073492">
    <property type="component" value="Unassembled WGS sequence"/>
</dbReference>
<dbReference type="EMBL" id="LFZO01000692">
    <property type="protein sequence ID" value="KXT00054.1"/>
    <property type="molecule type" value="Genomic_DNA"/>
</dbReference>
<proteinExistence type="predicted"/>
<evidence type="ECO:0000313" key="3">
    <source>
        <dbReference type="Proteomes" id="UP000073492"/>
    </source>
</evidence>
<dbReference type="EMBL" id="LFZO01000692">
    <property type="protein sequence ID" value="KXT00055.1"/>
    <property type="molecule type" value="Genomic_DNA"/>
</dbReference>
<feature type="region of interest" description="Disordered" evidence="1">
    <location>
        <begin position="1"/>
        <end position="31"/>
    </location>
</feature>
<comment type="caution">
    <text evidence="2">The sequence shown here is derived from an EMBL/GenBank/DDBJ whole genome shotgun (WGS) entry which is preliminary data.</text>
</comment>
<keyword evidence="3" id="KW-1185">Reference proteome</keyword>
<dbReference type="PANTHER" id="PTHR38167">
    <property type="entry name" value="C2H2-TYPE DOMAIN-CONTAINING PROTEIN"/>
    <property type="match status" value="1"/>
</dbReference>
<evidence type="ECO:0000313" key="2">
    <source>
        <dbReference type="EMBL" id="KXT00055.1"/>
    </source>
</evidence>
<evidence type="ECO:0000256" key="1">
    <source>
        <dbReference type="SAM" id="MobiDB-lite"/>
    </source>
</evidence>
<organism evidence="2 3">
    <name type="scientific">Pseudocercospora musae</name>
    <dbReference type="NCBI Taxonomy" id="113226"/>
    <lineage>
        <taxon>Eukaryota</taxon>
        <taxon>Fungi</taxon>
        <taxon>Dikarya</taxon>
        <taxon>Ascomycota</taxon>
        <taxon>Pezizomycotina</taxon>
        <taxon>Dothideomycetes</taxon>
        <taxon>Dothideomycetidae</taxon>
        <taxon>Mycosphaerellales</taxon>
        <taxon>Mycosphaerellaceae</taxon>
        <taxon>Pseudocercospora</taxon>
    </lineage>
</organism>
<evidence type="ECO:0008006" key="4">
    <source>
        <dbReference type="Google" id="ProtNLM"/>
    </source>
</evidence>
<gene>
    <name evidence="2" type="ORF">AC579_917</name>
</gene>
<reference evidence="2 3" key="1">
    <citation type="submission" date="2015-07" db="EMBL/GenBank/DDBJ databases">
        <title>Comparative genomics of the Sigatoka disease complex on banana suggests a link between parallel evolutionary changes in Pseudocercospora fijiensis and Pseudocercospora eumusae and increased virulence on the banana host.</title>
        <authorList>
            <person name="Chang T.-C."/>
            <person name="Salvucci A."/>
            <person name="Crous P.W."/>
            <person name="Stergiopoulos I."/>
        </authorList>
    </citation>
    <scope>NUCLEOTIDE SEQUENCE [LARGE SCALE GENOMIC DNA]</scope>
    <source>
        <strain evidence="2 3">CBS 116634</strain>
    </source>
</reference>
<protein>
    <recommendedName>
        <fullName evidence="4">C2H2-type domain-containing protein</fullName>
    </recommendedName>
</protein>
<dbReference type="PANTHER" id="PTHR38167:SF1">
    <property type="entry name" value="C2H2-TYPE DOMAIN-CONTAINING PROTEIN"/>
    <property type="match status" value="1"/>
</dbReference>
<dbReference type="STRING" id="113226.A0A139HC81"/>
<dbReference type="AlphaFoldDB" id="A0A139HC81"/>
<sequence>MGYRGYQPSSPASQWLRRQDHDASDSDADAMECCGETGGADTLARQDGSLSLSDVPNADLAIEMASPRTLRSLLRMMVHSQPMCMDLANAYFSQKQSNGTPSRKRKARETCQHCRVEFDPTDIANEQCIYHPGHKQVSQNLAMFESLFPQHGSRAPIDQEAESRVRWTCCQQPSAVMGCVWARHQALAGRHKRS</sequence>